<evidence type="ECO:0000256" key="1">
    <source>
        <dbReference type="PROSITE-ProRule" id="PRU00339"/>
    </source>
</evidence>
<organism evidence="4 5">
    <name type="scientific">Paludibaculum fermentans</name>
    <dbReference type="NCBI Taxonomy" id="1473598"/>
    <lineage>
        <taxon>Bacteria</taxon>
        <taxon>Pseudomonadati</taxon>
        <taxon>Acidobacteriota</taxon>
        <taxon>Terriglobia</taxon>
        <taxon>Bryobacterales</taxon>
        <taxon>Bryobacteraceae</taxon>
        <taxon>Paludibaculum</taxon>
    </lineage>
</organism>
<dbReference type="EMBL" id="CP063849">
    <property type="protein sequence ID" value="QOY85001.1"/>
    <property type="molecule type" value="Genomic_DNA"/>
</dbReference>
<dbReference type="Gene3D" id="1.25.40.10">
    <property type="entry name" value="Tetratricopeptide repeat domain"/>
    <property type="match status" value="1"/>
</dbReference>
<evidence type="ECO:0000313" key="4">
    <source>
        <dbReference type="EMBL" id="QOY85001.1"/>
    </source>
</evidence>
<feature type="signal peptide" evidence="3">
    <location>
        <begin position="1"/>
        <end position="20"/>
    </location>
</feature>
<evidence type="ECO:0000256" key="2">
    <source>
        <dbReference type="SAM" id="Coils"/>
    </source>
</evidence>
<keyword evidence="3" id="KW-0732">Signal</keyword>
<keyword evidence="1" id="KW-0802">TPR repeat</keyword>
<dbReference type="AlphaFoldDB" id="A0A7S7NJW9"/>
<name>A0A7S7NJW9_PALFE</name>
<keyword evidence="5" id="KW-1185">Reference proteome</keyword>
<dbReference type="InterPro" id="IPR011990">
    <property type="entry name" value="TPR-like_helical_dom_sf"/>
</dbReference>
<proteinExistence type="predicted"/>
<reference evidence="4 5" key="1">
    <citation type="submission" date="2020-10" db="EMBL/GenBank/DDBJ databases">
        <title>Complete genome sequence of Paludibaculum fermentans P105T, a facultatively anaerobic acidobacterium capable of dissimilatory Fe(III) reduction.</title>
        <authorList>
            <person name="Dedysh S.N."/>
            <person name="Beletsky A.V."/>
            <person name="Kulichevskaya I.S."/>
            <person name="Mardanov A.V."/>
            <person name="Ravin N.V."/>
        </authorList>
    </citation>
    <scope>NUCLEOTIDE SEQUENCE [LARGE SCALE GENOMIC DNA]</scope>
    <source>
        <strain evidence="4 5">P105</strain>
    </source>
</reference>
<gene>
    <name evidence="4" type="ORF">IRI77_19310</name>
</gene>
<dbReference type="SMART" id="SM00028">
    <property type="entry name" value="TPR"/>
    <property type="match status" value="1"/>
</dbReference>
<keyword evidence="2" id="KW-0175">Coiled coil</keyword>
<dbReference type="KEGG" id="pfer:IRI77_19310"/>
<evidence type="ECO:0000313" key="5">
    <source>
        <dbReference type="Proteomes" id="UP000593892"/>
    </source>
</evidence>
<sequence length="284" mass="31226">MRIAPPLTAAALLLCFTVSAQPPAGARGPGPGSMSEGLRKATALDLDGNYTEARQFIQKEIDSAADPRAKANAQRAMAMSYAFEGNCKKTTEYEQMVMAYWKTRESEEPKNAFYQQGEMANEAARVCIDSGDIDAAARLYKLGTELGLKEPEISADRKALWDFRLAHAEGRVAARRNKKADAEKAIAAARAALDRMTDLKRQQEAFLPYLTGYVALYQGDYQKALADLQKANQNDAFIQCLIAQAYEKLGDKDKAMEYYRKAAGTRAHNPPAAYAVPLARKKLG</sequence>
<dbReference type="InterPro" id="IPR019734">
    <property type="entry name" value="TPR_rpt"/>
</dbReference>
<feature type="chain" id="PRO_5032571068" evidence="3">
    <location>
        <begin position="21"/>
        <end position="284"/>
    </location>
</feature>
<dbReference type="RefSeq" id="WP_194446671.1">
    <property type="nucleotide sequence ID" value="NZ_CP063849.1"/>
</dbReference>
<feature type="repeat" description="TPR" evidence="1">
    <location>
        <begin position="236"/>
        <end position="269"/>
    </location>
</feature>
<dbReference type="Pfam" id="PF13181">
    <property type="entry name" value="TPR_8"/>
    <property type="match status" value="1"/>
</dbReference>
<evidence type="ECO:0000256" key="3">
    <source>
        <dbReference type="SAM" id="SignalP"/>
    </source>
</evidence>
<dbReference type="Proteomes" id="UP000593892">
    <property type="component" value="Chromosome"/>
</dbReference>
<dbReference type="SUPFAM" id="SSF81901">
    <property type="entry name" value="HCP-like"/>
    <property type="match status" value="1"/>
</dbReference>
<dbReference type="PROSITE" id="PS50005">
    <property type="entry name" value="TPR"/>
    <property type="match status" value="1"/>
</dbReference>
<protein>
    <submittedName>
        <fullName evidence="4">Tetratricopeptide repeat protein</fullName>
    </submittedName>
</protein>
<accession>A0A7S7NJW9</accession>
<feature type="coiled-coil region" evidence="2">
    <location>
        <begin position="179"/>
        <end position="234"/>
    </location>
</feature>
<dbReference type="SUPFAM" id="SSF48452">
    <property type="entry name" value="TPR-like"/>
    <property type="match status" value="1"/>
</dbReference>